<evidence type="ECO:0000313" key="2">
    <source>
        <dbReference type="EMBL" id="TPE54522.1"/>
    </source>
</evidence>
<dbReference type="InterPro" id="IPR002696">
    <property type="entry name" value="Membr_insert_effic_factor_YidD"/>
</dbReference>
<protein>
    <recommendedName>
        <fullName evidence="1">Putative membrane protein insertion efficiency factor</fullName>
    </recommendedName>
</protein>
<keyword evidence="3" id="KW-1185">Reference proteome</keyword>
<name>A0A501X223_9GAMM</name>
<evidence type="ECO:0000256" key="1">
    <source>
        <dbReference type="HAMAP-Rule" id="MF_00386"/>
    </source>
</evidence>
<dbReference type="AlphaFoldDB" id="A0A501X223"/>
<dbReference type="Proteomes" id="UP000315901">
    <property type="component" value="Unassembled WGS sequence"/>
</dbReference>
<keyword evidence="1" id="KW-0472">Membrane</keyword>
<dbReference type="EMBL" id="VFRR01000005">
    <property type="protein sequence ID" value="TPE54522.1"/>
    <property type="molecule type" value="Genomic_DNA"/>
</dbReference>
<keyword evidence="1" id="KW-1003">Cell membrane</keyword>
<dbReference type="NCBIfam" id="TIGR00278">
    <property type="entry name" value="membrane protein insertion efficiency factor YidD"/>
    <property type="match status" value="1"/>
</dbReference>
<dbReference type="PANTHER" id="PTHR33383:SF1">
    <property type="entry name" value="MEMBRANE PROTEIN INSERTION EFFICIENCY FACTOR-RELATED"/>
    <property type="match status" value="1"/>
</dbReference>
<gene>
    <name evidence="2" type="primary">yidD</name>
    <name evidence="2" type="ORF">FJM67_04485</name>
</gene>
<evidence type="ECO:0000313" key="3">
    <source>
        <dbReference type="Proteomes" id="UP000315901"/>
    </source>
</evidence>
<sequence>MKKMIIAIVKGYQWLISPLLGNNCRYYPTCSSYMIQAIERFGVLKGVWMGLKRLGRCHPFHEGGIDPVPEKDDHKH</sequence>
<dbReference type="Pfam" id="PF01809">
    <property type="entry name" value="YidD"/>
    <property type="match status" value="1"/>
</dbReference>
<comment type="function">
    <text evidence="1">Could be involved in insertion of integral membrane proteins into the membrane.</text>
</comment>
<comment type="caution">
    <text evidence="2">The sequence shown here is derived from an EMBL/GenBank/DDBJ whole genome shotgun (WGS) entry which is preliminary data.</text>
</comment>
<dbReference type="OrthoDB" id="9801753at2"/>
<dbReference type="GO" id="GO:0005886">
    <property type="term" value="C:plasma membrane"/>
    <property type="evidence" value="ECO:0007669"/>
    <property type="project" value="UniProtKB-SubCell"/>
</dbReference>
<dbReference type="RefSeq" id="WP_140587474.1">
    <property type="nucleotide sequence ID" value="NZ_VFRR01000005.1"/>
</dbReference>
<accession>A0A501X223</accession>
<organism evidence="2 3">
    <name type="scientific">Maribrevibacterium harenarium</name>
    <dbReference type="NCBI Taxonomy" id="2589817"/>
    <lineage>
        <taxon>Bacteria</taxon>
        <taxon>Pseudomonadati</taxon>
        <taxon>Pseudomonadota</taxon>
        <taxon>Gammaproteobacteria</taxon>
        <taxon>Oceanospirillales</taxon>
        <taxon>Oceanospirillaceae</taxon>
        <taxon>Maribrevibacterium</taxon>
    </lineage>
</organism>
<dbReference type="SMART" id="SM01234">
    <property type="entry name" value="Haemolytic"/>
    <property type="match status" value="1"/>
</dbReference>
<dbReference type="PANTHER" id="PTHR33383">
    <property type="entry name" value="MEMBRANE PROTEIN INSERTION EFFICIENCY FACTOR-RELATED"/>
    <property type="match status" value="1"/>
</dbReference>
<proteinExistence type="inferred from homology"/>
<comment type="subcellular location">
    <subcellularLocation>
        <location evidence="1">Cell membrane</location>
        <topology evidence="1">Peripheral membrane protein</topology>
        <orientation evidence="1">Cytoplasmic side</orientation>
    </subcellularLocation>
</comment>
<dbReference type="HAMAP" id="MF_00386">
    <property type="entry name" value="UPF0161_YidD"/>
    <property type="match status" value="1"/>
</dbReference>
<reference evidence="2 3" key="1">
    <citation type="submission" date="2019-06" db="EMBL/GenBank/DDBJ databases">
        <title>A novel bacterium of genus Marinomonas, isolated from coastal sand.</title>
        <authorList>
            <person name="Huang H."/>
            <person name="Mo K."/>
            <person name="Hu Y."/>
        </authorList>
    </citation>
    <scope>NUCLEOTIDE SEQUENCE [LARGE SCALE GENOMIC DNA]</scope>
    <source>
        <strain evidence="2 3">HB171799</strain>
    </source>
</reference>
<comment type="similarity">
    <text evidence="1">Belongs to the UPF0161 family.</text>
</comment>